<organism evidence="1 2">
    <name type="scientific">Dendrolimus kikuchii</name>
    <dbReference type="NCBI Taxonomy" id="765133"/>
    <lineage>
        <taxon>Eukaryota</taxon>
        <taxon>Metazoa</taxon>
        <taxon>Ecdysozoa</taxon>
        <taxon>Arthropoda</taxon>
        <taxon>Hexapoda</taxon>
        <taxon>Insecta</taxon>
        <taxon>Pterygota</taxon>
        <taxon>Neoptera</taxon>
        <taxon>Endopterygota</taxon>
        <taxon>Lepidoptera</taxon>
        <taxon>Glossata</taxon>
        <taxon>Ditrysia</taxon>
        <taxon>Bombycoidea</taxon>
        <taxon>Lasiocampidae</taxon>
        <taxon>Dendrolimus</taxon>
    </lineage>
</organism>
<dbReference type="Proteomes" id="UP000824533">
    <property type="component" value="Linkage Group LG04"/>
</dbReference>
<name>A0ACC1DCV6_9NEOP</name>
<keyword evidence="2" id="KW-1185">Reference proteome</keyword>
<sequence length="89" mass="10183">MILKVKEFCEAEHKNHGVLIPINKVRKRVAAMTGVSEKTVTRLQKKAQQRRVLLNLSSLQGRVARIPKSSTWMDLICALYGKKFTVFML</sequence>
<evidence type="ECO:0000313" key="2">
    <source>
        <dbReference type="Proteomes" id="UP000824533"/>
    </source>
</evidence>
<gene>
    <name evidence="1" type="ORF">K1T71_002526</name>
</gene>
<accession>A0ACC1DCV6</accession>
<proteinExistence type="predicted"/>
<dbReference type="EMBL" id="CM034390">
    <property type="protein sequence ID" value="KAJ0181804.1"/>
    <property type="molecule type" value="Genomic_DNA"/>
</dbReference>
<comment type="caution">
    <text evidence="1">The sequence shown here is derived from an EMBL/GenBank/DDBJ whole genome shotgun (WGS) entry which is preliminary data.</text>
</comment>
<reference evidence="1 2" key="1">
    <citation type="journal article" date="2021" name="Front. Genet.">
        <title>Chromosome-Level Genome Assembly Reveals Significant Gene Expansion in the Toll and IMD Signaling Pathways of Dendrolimus kikuchii.</title>
        <authorList>
            <person name="Zhou J."/>
            <person name="Wu P."/>
            <person name="Xiong Z."/>
            <person name="Liu N."/>
            <person name="Zhao N."/>
            <person name="Ji M."/>
            <person name="Qiu Y."/>
            <person name="Yang B."/>
        </authorList>
    </citation>
    <scope>NUCLEOTIDE SEQUENCE [LARGE SCALE GENOMIC DNA]</scope>
    <source>
        <strain evidence="1">Ann1</strain>
    </source>
</reference>
<evidence type="ECO:0000313" key="1">
    <source>
        <dbReference type="EMBL" id="KAJ0181804.1"/>
    </source>
</evidence>
<protein>
    <submittedName>
        <fullName evidence="1">Uncharacterized protein</fullName>
    </submittedName>
</protein>